<feature type="domain" description="HTH merR-type" evidence="2">
    <location>
        <begin position="10"/>
        <end position="78"/>
    </location>
</feature>
<gene>
    <name evidence="3" type="ORF">N5A92_12445</name>
</gene>
<evidence type="ECO:0000259" key="2">
    <source>
        <dbReference type="PROSITE" id="PS50937"/>
    </source>
</evidence>
<dbReference type="RefSeq" id="WP_260903087.1">
    <property type="nucleotide sequence ID" value="NZ_JAOCZP010000003.1"/>
</dbReference>
<protein>
    <submittedName>
        <fullName evidence="3">MerR family transcriptional regulator</fullName>
    </submittedName>
</protein>
<dbReference type="InterPro" id="IPR047057">
    <property type="entry name" value="MerR_fam"/>
</dbReference>
<dbReference type="PANTHER" id="PTHR30204">
    <property type="entry name" value="REDOX-CYCLING DRUG-SENSING TRANSCRIPTIONAL ACTIVATOR SOXR"/>
    <property type="match status" value="1"/>
</dbReference>
<dbReference type="SMART" id="SM00422">
    <property type="entry name" value="HTH_MERR"/>
    <property type="match status" value="1"/>
</dbReference>
<dbReference type="Gene3D" id="1.10.1660.10">
    <property type="match status" value="1"/>
</dbReference>
<keyword evidence="1" id="KW-0238">DNA-binding</keyword>
<evidence type="ECO:0000313" key="3">
    <source>
        <dbReference type="EMBL" id="MCT7375841.1"/>
    </source>
</evidence>
<sequence>MDKSPDAFRTISEVAEELDLPQHVLRFWETRFSQIKPMKRGGGRRYYRPQDVELIKGIRHMLYDQGYTIKGVQKLLRDNGNQFVVAIGRGDMAAVEAITQQKVAEAKEKGADDEMLVGKPKAKPSRRFFGMGMEEEGPVSADDGRLSRDNRALLQETLFDLLECKRLLDQVR</sequence>
<dbReference type="CDD" id="cd04765">
    <property type="entry name" value="HTH_MlrA-like_sg2"/>
    <property type="match status" value="1"/>
</dbReference>
<dbReference type="InterPro" id="IPR009061">
    <property type="entry name" value="DNA-bd_dom_put_sf"/>
</dbReference>
<dbReference type="EMBL" id="JAOCZP010000003">
    <property type="protein sequence ID" value="MCT7375841.1"/>
    <property type="molecule type" value="Genomic_DNA"/>
</dbReference>
<dbReference type="Pfam" id="PF13411">
    <property type="entry name" value="MerR_1"/>
    <property type="match status" value="1"/>
</dbReference>
<evidence type="ECO:0000313" key="4">
    <source>
        <dbReference type="Proteomes" id="UP001320831"/>
    </source>
</evidence>
<dbReference type="Proteomes" id="UP001320831">
    <property type="component" value="Unassembled WGS sequence"/>
</dbReference>
<organism evidence="3 4">
    <name type="scientific">Chelativorans salis</name>
    <dbReference type="NCBI Taxonomy" id="2978478"/>
    <lineage>
        <taxon>Bacteria</taxon>
        <taxon>Pseudomonadati</taxon>
        <taxon>Pseudomonadota</taxon>
        <taxon>Alphaproteobacteria</taxon>
        <taxon>Hyphomicrobiales</taxon>
        <taxon>Phyllobacteriaceae</taxon>
        <taxon>Chelativorans</taxon>
    </lineage>
</organism>
<accession>A0ABT2LNH7</accession>
<keyword evidence="4" id="KW-1185">Reference proteome</keyword>
<evidence type="ECO:0000256" key="1">
    <source>
        <dbReference type="ARBA" id="ARBA00023125"/>
    </source>
</evidence>
<name>A0ABT2LNH7_9HYPH</name>
<dbReference type="InterPro" id="IPR000551">
    <property type="entry name" value="MerR-type_HTH_dom"/>
</dbReference>
<dbReference type="PROSITE" id="PS50937">
    <property type="entry name" value="HTH_MERR_2"/>
    <property type="match status" value="1"/>
</dbReference>
<proteinExistence type="predicted"/>
<reference evidence="3 4" key="1">
    <citation type="submission" date="2022-09" db="EMBL/GenBank/DDBJ databases">
        <title>Chelativorans salina sp. nov., a novel slightly halophilic bacterium isolated from a saline lake sediment enrichment.</title>
        <authorList>
            <person name="Gao L."/>
            <person name="Fang B.-Z."/>
            <person name="Li W.-J."/>
        </authorList>
    </citation>
    <scope>NUCLEOTIDE SEQUENCE [LARGE SCALE GENOMIC DNA]</scope>
    <source>
        <strain evidence="3 4">EGI FJ00035</strain>
    </source>
</reference>
<comment type="caution">
    <text evidence="3">The sequence shown here is derived from an EMBL/GenBank/DDBJ whole genome shotgun (WGS) entry which is preliminary data.</text>
</comment>
<dbReference type="PANTHER" id="PTHR30204:SF15">
    <property type="entry name" value="BLL5018 PROTEIN"/>
    <property type="match status" value="1"/>
</dbReference>
<dbReference type="SUPFAM" id="SSF46955">
    <property type="entry name" value="Putative DNA-binding domain"/>
    <property type="match status" value="1"/>
</dbReference>